<comment type="caution">
    <text evidence="2">The sequence shown here is derived from an EMBL/GenBank/DDBJ whole genome shotgun (WGS) entry which is preliminary data.</text>
</comment>
<sequence>MSQSTLEIWAIIAALGVGTFLLRFSFLGMIGNRKMPDWVLRHLRYTPVAVLPALVAPMVVWPQATGGDFDLPRVLAAAATVLLGYLTRNVLAAIGAGAVTLYAMLYLLG</sequence>
<keyword evidence="3" id="KW-1185">Reference proteome</keyword>
<evidence type="ECO:0000313" key="2">
    <source>
        <dbReference type="EMBL" id="TCP22027.1"/>
    </source>
</evidence>
<dbReference type="EMBL" id="SLXL01000008">
    <property type="protein sequence ID" value="TCP22027.1"/>
    <property type="molecule type" value="Genomic_DNA"/>
</dbReference>
<dbReference type="RefSeq" id="WP_132603909.1">
    <property type="nucleotide sequence ID" value="NZ_NRRP01000011.1"/>
</dbReference>
<accession>A0A4R2NKH8</accession>
<protein>
    <submittedName>
        <fullName evidence="2">Branched-subunit amino acid transport protein</fullName>
    </submittedName>
</protein>
<keyword evidence="1" id="KW-1133">Transmembrane helix</keyword>
<proteinExistence type="predicted"/>
<keyword evidence="1" id="KW-0472">Membrane</keyword>
<dbReference type="AlphaFoldDB" id="A0A4R2NKH8"/>
<feature type="transmembrane region" description="Helical" evidence="1">
    <location>
        <begin position="90"/>
        <end position="108"/>
    </location>
</feature>
<dbReference type="OrthoDB" id="6119856at2"/>
<dbReference type="Pfam" id="PF05437">
    <property type="entry name" value="AzlD"/>
    <property type="match status" value="1"/>
</dbReference>
<dbReference type="InterPro" id="IPR008407">
    <property type="entry name" value="Brnchd-chn_aa_trnsp_AzlD"/>
</dbReference>
<keyword evidence="1" id="KW-0812">Transmembrane</keyword>
<organism evidence="2 3">
    <name type="scientific">Rhodovulum adriaticum</name>
    <name type="common">Rhodopseudomonas adriatica</name>
    <dbReference type="NCBI Taxonomy" id="35804"/>
    <lineage>
        <taxon>Bacteria</taxon>
        <taxon>Pseudomonadati</taxon>
        <taxon>Pseudomonadota</taxon>
        <taxon>Alphaproteobacteria</taxon>
        <taxon>Rhodobacterales</taxon>
        <taxon>Paracoccaceae</taxon>
        <taxon>Rhodovulum</taxon>
    </lineage>
</organism>
<gene>
    <name evidence="2" type="ORF">EV656_10873</name>
</gene>
<feature type="transmembrane region" description="Helical" evidence="1">
    <location>
        <begin position="42"/>
        <end position="61"/>
    </location>
</feature>
<feature type="transmembrane region" description="Helical" evidence="1">
    <location>
        <begin position="6"/>
        <end position="30"/>
    </location>
</feature>
<evidence type="ECO:0000313" key="3">
    <source>
        <dbReference type="Proteomes" id="UP000295733"/>
    </source>
</evidence>
<reference evidence="2 3" key="1">
    <citation type="submission" date="2019-03" db="EMBL/GenBank/DDBJ databases">
        <title>Genomic Encyclopedia of Type Strains, Phase IV (KMG-IV): sequencing the most valuable type-strain genomes for metagenomic binning, comparative biology and taxonomic classification.</title>
        <authorList>
            <person name="Goeker M."/>
        </authorList>
    </citation>
    <scope>NUCLEOTIDE SEQUENCE [LARGE SCALE GENOMIC DNA]</scope>
    <source>
        <strain evidence="2 3">DSM 2781</strain>
    </source>
</reference>
<evidence type="ECO:0000256" key="1">
    <source>
        <dbReference type="SAM" id="Phobius"/>
    </source>
</evidence>
<name>A0A4R2NKH8_RHOAD</name>
<dbReference type="Proteomes" id="UP000295733">
    <property type="component" value="Unassembled WGS sequence"/>
</dbReference>